<evidence type="ECO:0000313" key="1">
    <source>
        <dbReference type="EMBL" id="MDP9846338.1"/>
    </source>
</evidence>
<comment type="caution">
    <text evidence="1">The sequence shown here is derived from an EMBL/GenBank/DDBJ whole genome shotgun (WGS) entry which is preliminary data.</text>
</comment>
<accession>A0ABT9QHW4</accession>
<proteinExistence type="predicted"/>
<organism evidence="1 2">
    <name type="scientific">Streptosporangium lutulentum</name>
    <dbReference type="NCBI Taxonomy" id="1461250"/>
    <lineage>
        <taxon>Bacteria</taxon>
        <taxon>Bacillati</taxon>
        <taxon>Actinomycetota</taxon>
        <taxon>Actinomycetes</taxon>
        <taxon>Streptosporangiales</taxon>
        <taxon>Streptosporangiaceae</taxon>
        <taxon>Streptosporangium</taxon>
    </lineage>
</organism>
<name>A0ABT9QHW4_9ACTN</name>
<gene>
    <name evidence="1" type="ORF">J2853_005549</name>
</gene>
<sequence length="64" mass="6511">MASAIGSGVAMTRGVVTIEARLPSATGTVGLKNRCDPAISGMTGPAGGGYRRTMSARLCWGMDH</sequence>
<keyword evidence="2" id="KW-1185">Reference proteome</keyword>
<reference evidence="1 2" key="1">
    <citation type="submission" date="2023-07" db="EMBL/GenBank/DDBJ databases">
        <title>Sequencing the genomes of 1000 actinobacteria strains.</title>
        <authorList>
            <person name="Klenk H.-P."/>
        </authorList>
    </citation>
    <scope>NUCLEOTIDE SEQUENCE [LARGE SCALE GENOMIC DNA]</scope>
    <source>
        <strain evidence="1 2">DSM 46740</strain>
    </source>
</reference>
<evidence type="ECO:0000313" key="2">
    <source>
        <dbReference type="Proteomes" id="UP001225356"/>
    </source>
</evidence>
<protein>
    <submittedName>
        <fullName evidence="1">Uncharacterized protein</fullName>
    </submittedName>
</protein>
<dbReference type="Proteomes" id="UP001225356">
    <property type="component" value="Unassembled WGS sequence"/>
</dbReference>
<dbReference type="EMBL" id="JAUSQU010000001">
    <property type="protein sequence ID" value="MDP9846338.1"/>
    <property type="molecule type" value="Genomic_DNA"/>
</dbReference>